<dbReference type="AlphaFoldDB" id="A0A839QKJ3"/>
<dbReference type="Proteomes" id="UP000550501">
    <property type="component" value="Unassembled WGS sequence"/>
</dbReference>
<feature type="compositionally biased region" description="Pro residues" evidence="1">
    <location>
        <begin position="160"/>
        <end position="169"/>
    </location>
</feature>
<evidence type="ECO:0000256" key="2">
    <source>
        <dbReference type="SAM" id="SignalP"/>
    </source>
</evidence>
<keyword evidence="2" id="KW-0732">Signal</keyword>
<feature type="signal peptide" evidence="2">
    <location>
        <begin position="1"/>
        <end position="28"/>
    </location>
</feature>
<dbReference type="RefSeq" id="WP_183471770.1">
    <property type="nucleotide sequence ID" value="NZ_JACHVU010000011.1"/>
</dbReference>
<organism evidence="3 4">
    <name type="scientific">Mycolicibacterium iranicum</name>
    <name type="common">Mycobacterium iranicum</name>
    <dbReference type="NCBI Taxonomy" id="912594"/>
    <lineage>
        <taxon>Bacteria</taxon>
        <taxon>Bacillati</taxon>
        <taxon>Actinomycetota</taxon>
        <taxon>Actinomycetes</taxon>
        <taxon>Mycobacteriales</taxon>
        <taxon>Mycobacteriaceae</taxon>
        <taxon>Mycolicibacterium</taxon>
    </lineage>
</organism>
<protein>
    <recommendedName>
        <fullName evidence="5">Serine/threonine protein kinase</fullName>
    </recommendedName>
</protein>
<accession>A0A839QKJ3</accession>
<dbReference type="EMBL" id="JACHVU010000011">
    <property type="protein sequence ID" value="MBB2992751.1"/>
    <property type="molecule type" value="Genomic_DNA"/>
</dbReference>
<feature type="region of interest" description="Disordered" evidence="1">
    <location>
        <begin position="129"/>
        <end position="178"/>
    </location>
</feature>
<reference evidence="3 4" key="1">
    <citation type="submission" date="2020-08" db="EMBL/GenBank/DDBJ databases">
        <title>The Agave Microbiome: Exploring the role of microbial communities in plant adaptations to desert environments.</title>
        <authorList>
            <person name="Partida-Martinez L.P."/>
        </authorList>
    </citation>
    <scope>NUCLEOTIDE SEQUENCE [LARGE SCALE GENOMIC DNA]</scope>
    <source>
        <strain evidence="3 4">AT2.18</strain>
    </source>
</reference>
<sequence>MSSTSPLPRRITIAGSAALAAAPLILIAAPGASSAPAYDGRGYLDSTARCAAPDTAVVFGSTASSRIAVCEDADGDLEYRGVRVRDGARLILPATNSADGAFTATNDGIDYMVTADALVISEQEKVLRDEPMVDFHRPGSSGSSTGGSTESPSATEEPAPTTPLPPPLPAEVGGDEGG</sequence>
<name>A0A839QKJ3_MYCIR</name>
<evidence type="ECO:0000256" key="1">
    <source>
        <dbReference type="SAM" id="MobiDB-lite"/>
    </source>
</evidence>
<proteinExistence type="predicted"/>
<feature type="compositionally biased region" description="Low complexity" evidence="1">
    <location>
        <begin position="138"/>
        <end position="159"/>
    </location>
</feature>
<feature type="chain" id="PRO_5039350339" description="Serine/threonine protein kinase" evidence="2">
    <location>
        <begin position="29"/>
        <end position="178"/>
    </location>
</feature>
<evidence type="ECO:0000313" key="3">
    <source>
        <dbReference type="EMBL" id="MBB2992751.1"/>
    </source>
</evidence>
<gene>
    <name evidence="3" type="ORF">FHR72_004255</name>
</gene>
<keyword evidence="4" id="KW-1185">Reference proteome</keyword>
<evidence type="ECO:0000313" key="4">
    <source>
        <dbReference type="Proteomes" id="UP000550501"/>
    </source>
</evidence>
<dbReference type="InterPro" id="IPR006311">
    <property type="entry name" value="TAT_signal"/>
</dbReference>
<evidence type="ECO:0008006" key="5">
    <source>
        <dbReference type="Google" id="ProtNLM"/>
    </source>
</evidence>
<comment type="caution">
    <text evidence="3">The sequence shown here is derived from an EMBL/GenBank/DDBJ whole genome shotgun (WGS) entry which is preliminary data.</text>
</comment>
<dbReference type="PROSITE" id="PS51318">
    <property type="entry name" value="TAT"/>
    <property type="match status" value="1"/>
</dbReference>